<dbReference type="EC" id="6.3.2.13" evidence="8"/>
<feature type="binding site" evidence="8">
    <location>
        <position position="30"/>
    </location>
    <ligand>
        <name>UDP-N-acetyl-alpha-D-muramoyl-L-alanyl-D-glutamate</name>
        <dbReference type="ChEBI" id="CHEBI:83900"/>
    </ligand>
</feature>
<keyword evidence="3 8" id="KW-0132">Cell division</keyword>
<comment type="cofactor">
    <cofactor evidence="8">
        <name>Mg(2+)</name>
        <dbReference type="ChEBI" id="CHEBI:18420"/>
    </cofactor>
</comment>
<dbReference type="NCBIfam" id="NF001126">
    <property type="entry name" value="PRK00139.1-4"/>
    <property type="match status" value="1"/>
</dbReference>
<dbReference type="GO" id="GO:0008360">
    <property type="term" value="P:regulation of cell shape"/>
    <property type="evidence" value="ECO:0007669"/>
    <property type="project" value="UniProtKB-KW"/>
</dbReference>
<feature type="domain" description="Mur ligase N-terminal catalytic" evidence="10">
    <location>
        <begin position="23"/>
        <end position="96"/>
    </location>
</feature>
<dbReference type="EMBL" id="SPSF01000060">
    <property type="protein sequence ID" value="MPQ64937.1"/>
    <property type="molecule type" value="Genomic_DNA"/>
</dbReference>
<dbReference type="GO" id="GO:0071555">
    <property type="term" value="P:cell wall organization"/>
    <property type="evidence" value="ECO:0007669"/>
    <property type="project" value="UniProtKB-KW"/>
</dbReference>
<dbReference type="Pfam" id="PF02875">
    <property type="entry name" value="Mur_ligase_C"/>
    <property type="match status" value="1"/>
</dbReference>
<dbReference type="InterPro" id="IPR005761">
    <property type="entry name" value="UDP-N-AcMur-Glu-dNH2Pim_ligase"/>
</dbReference>
<comment type="similarity">
    <text evidence="2 8">Belongs to the MurCDEF family. MurE subfamily.</text>
</comment>
<comment type="caution">
    <text evidence="13">The sequence shown here is derived from an EMBL/GenBank/DDBJ whole genome shotgun (WGS) entry which is preliminary data.</text>
</comment>
<feature type="binding site" evidence="8">
    <location>
        <position position="189"/>
    </location>
    <ligand>
        <name>UDP-N-acetyl-alpha-D-muramoyl-L-alanyl-D-glutamate</name>
        <dbReference type="ChEBI" id="CHEBI:83900"/>
    </ligand>
</feature>
<dbReference type="InterPro" id="IPR036565">
    <property type="entry name" value="Mur-like_cat_sf"/>
</dbReference>
<dbReference type="Gene3D" id="3.40.1390.10">
    <property type="entry name" value="MurE/MurF, N-terminal domain"/>
    <property type="match status" value="1"/>
</dbReference>
<keyword evidence="4 8" id="KW-0133">Cell shape</keyword>
<evidence type="ECO:0000256" key="3">
    <source>
        <dbReference type="ARBA" id="ARBA00022618"/>
    </source>
</evidence>
<dbReference type="SUPFAM" id="SSF63418">
    <property type="entry name" value="MurE/MurF N-terminal domain"/>
    <property type="match status" value="1"/>
</dbReference>
<reference evidence="13 14" key="1">
    <citation type="journal article" date="2019" name="Lett. Appl. Microbiol.">
        <title>A case of 'blown pack' spoilage of vacuum-packaged pork likely associated with Clostridium estertheticum in Canada.</title>
        <authorList>
            <person name="Zhang P."/>
            <person name="Ward P."/>
            <person name="McMullen L.M."/>
            <person name="Yang X."/>
        </authorList>
    </citation>
    <scope>NUCLEOTIDE SEQUENCE [LARGE SCALE GENOMIC DNA]</scope>
    <source>
        <strain evidence="13 14">MA19</strain>
    </source>
</reference>
<keyword evidence="8 13" id="KW-0436">Ligase</keyword>
<comment type="subcellular location">
    <subcellularLocation>
        <location evidence="8 9">Cytoplasm</location>
    </subcellularLocation>
</comment>
<dbReference type="GO" id="GO:0000287">
    <property type="term" value="F:magnesium ion binding"/>
    <property type="evidence" value="ECO:0007669"/>
    <property type="project" value="UniProtKB-UniRule"/>
</dbReference>
<proteinExistence type="inferred from homology"/>
<dbReference type="HAMAP" id="MF_00208">
    <property type="entry name" value="MurE"/>
    <property type="match status" value="1"/>
</dbReference>
<feature type="binding site" evidence="8">
    <location>
        <position position="383"/>
    </location>
    <ligand>
        <name>meso-2,6-diaminopimelate</name>
        <dbReference type="ChEBI" id="CHEBI:57791"/>
    </ligand>
</feature>
<keyword evidence="8" id="KW-0067">ATP-binding</keyword>
<accession>A0A5N7IUH5</accession>
<dbReference type="Pfam" id="PF01225">
    <property type="entry name" value="Mur_ligase"/>
    <property type="match status" value="1"/>
</dbReference>
<feature type="binding site" evidence="8">
    <location>
        <position position="463"/>
    </location>
    <ligand>
        <name>meso-2,6-diaminopimelate</name>
        <dbReference type="ChEBI" id="CHEBI:57791"/>
    </ligand>
</feature>
<dbReference type="NCBIfam" id="TIGR01085">
    <property type="entry name" value="murE"/>
    <property type="match status" value="1"/>
</dbReference>
<keyword evidence="8" id="KW-0460">Magnesium</keyword>
<evidence type="ECO:0000259" key="10">
    <source>
        <dbReference type="Pfam" id="PF01225"/>
    </source>
</evidence>
<feature type="binding site" evidence="8">
    <location>
        <position position="191"/>
    </location>
    <ligand>
        <name>UDP-N-acetyl-alpha-D-muramoyl-L-alanyl-D-glutamate</name>
        <dbReference type="ChEBI" id="CHEBI:83900"/>
    </ligand>
</feature>
<keyword evidence="6 8" id="KW-0131">Cell cycle</keyword>
<dbReference type="PANTHER" id="PTHR23135">
    <property type="entry name" value="MUR LIGASE FAMILY MEMBER"/>
    <property type="match status" value="1"/>
</dbReference>
<keyword evidence="5 8" id="KW-0573">Peptidoglycan synthesis</keyword>
<feature type="binding site" evidence="8">
    <location>
        <position position="459"/>
    </location>
    <ligand>
        <name>meso-2,6-diaminopimelate</name>
        <dbReference type="ChEBI" id="CHEBI:57791"/>
    </ligand>
</feature>
<comment type="catalytic activity">
    <reaction evidence="8">
        <text>UDP-N-acetyl-alpha-D-muramoyl-L-alanyl-D-glutamate + meso-2,6-diaminopimelate + ATP = UDP-N-acetyl-alpha-D-muramoyl-L-alanyl-gamma-D-glutamyl-meso-2,6-diaminopimelate + ADP + phosphate + H(+)</text>
        <dbReference type="Rhea" id="RHEA:23676"/>
        <dbReference type="ChEBI" id="CHEBI:15378"/>
        <dbReference type="ChEBI" id="CHEBI:30616"/>
        <dbReference type="ChEBI" id="CHEBI:43474"/>
        <dbReference type="ChEBI" id="CHEBI:57791"/>
        <dbReference type="ChEBI" id="CHEBI:83900"/>
        <dbReference type="ChEBI" id="CHEBI:83905"/>
        <dbReference type="ChEBI" id="CHEBI:456216"/>
        <dbReference type="EC" id="6.3.2.13"/>
    </reaction>
</comment>
<feature type="short sequence motif" description="Meso-diaminopimelate recognition motif" evidence="8">
    <location>
        <begin position="407"/>
        <end position="410"/>
    </location>
</feature>
<evidence type="ECO:0000256" key="5">
    <source>
        <dbReference type="ARBA" id="ARBA00022984"/>
    </source>
</evidence>
<organism evidence="13 14">
    <name type="scientific">Clostridium estertheticum</name>
    <dbReference type="NCBI Taxonomy" id="238834"/>
    <lineage>
        <taxon>Bacteria</taxon>
        <taxon>Bacillati</taxon>
        <taxon>Bacillota</taxon>
        <taxon>Clostridia</taxon>
        <taxon>Eubacteriales</taxon>
        <taxon>Clostridiaceae</taxon>
        <taxon>Clostridium</taxon>
    </lineage>
</organism>
<dbReference type="InterPro" id="IPR036615">
    <property type="entry name" value="Mur_ligase_C_dom_sf"/>
</dbReference>
<evidence type="ECO:0000313" key="13">
    <source>
        <dbReference type="EMBL" id="MPQ64937.1"/>
    </source>
</evidence>
<dbReference type="GO" id="GO:0009252">
    <property type="term" value="P:peptidoglycan biosynthetic process"/>
    <property type="evidence" value="ECO:0007669"/>
    <property type="project" value="UniProtKB-UniRule"/>
</dbReference>
<feature type="domain" description="Mur ligase central" evidence="12">
    <location>
        <begin position="109"/>
        <end position="311"/>
    </location>
</feature>
<comment type="caution">
    <text evidence="8">Lacks conserved residue(s) required for the propagation of feature annotation.</text>
</comment>
<dbReference type="GO" id="GO:0051301">
    <property type="term" value="P:cell division"/>
    <property type="evidence" value="ECO:0007669"/>
    <property type="project" value="UniProtKB-KW"/>
</dbReference>
<dbReference type="PANTHER" id="PTHR23135:SF4">
    <property type="entry name" value="UDP-N-ACETYLMURAMOYL-L-ALANYL-D-GLUTAMATE--2,6-DIAMINOPIMELATE LIGASE MURE HOMOLOG, CHLOROPLASTIC"/>
    <property type="match status" value="1"/>
</dbReference>
<feature type="binding site" evidence="8">
    <location>
        <begin position="156"/>
        <end position="157"/>
    </location>
    <ligand>
        <name>UDP-N-acetyl-alpha-D-muramoyl-L-alanyl-D-glutamate</name>
        <dbReference type="ChEBI" id="CHEBI:83900"/>
    </ligand>
</feature>
<feature type="binding site" evidence="8">
    <location>
        <begin position="111"/>
        <end position="117"/>
    </location>
    <ligand>
        <name>ATP</name>
        <dbReference type="ChEBI" id="CHEBI:30616"/>
    </ligand>
</feature>
<dbReference type="Proteomes" id="UP000342249">
    <property type="component" value="Unassembled WGS sequence"/>
</dbReference>
<gene>
    <name evidence="8" type="primary">murE</name>
    <name evidence="13" type="ORF">E4V82_23020</name>
</gene>
<keyword evidence="8" id="KW-0547">Nucleotide-binding</keyword>
<keyword evidence="8" id="KW-0963">Cytoplasm</keyword>
<name>A0A5N7IUH5_9CLOT</name>
<feature type="binding site" evidence="8">
    <location>
        <begin position="407"/>
        <end position="410"/>
    </location>
    <ligand>
        <name>meso-2,6-diaminopimelate</name>
        <dbReference type="ChEBI" id="CHEBI:57791"/>
    </ligand>
</feature>
<evidence type="ECO:0000256" key="8">
    <source>
        <dbReference type="HAMAP-Rule" id="MF_00208"/>
    </source>
</evidence>
<dbReference type="InterPro" id="IPR000713">
    <property type="entry name" value="Mur_ligase_N"/>
</dbReference>
<evidence type="ECO:0000313" key="14">
    <source>
        <dbReference type="Proteomes" id="UP000342249"/>
    </source>
</evidence>
<dbReference type="RefSeq" id="WP_152754076.1">
    <property type="nucleotide sequence ID" value="NZ_SPSE01000052.1"/>
</dbReference>
<evidence type="ECO:0000256" key="7">
    <source>
        <dbReference type="ARBA" id="ARBA00023316"/>
    </source>
</evidence>
<evidence type="ECO:0000256" key="4">
    <source>
        <dbReference type="ARBA" id="ARBA00022960"/>
    </source>
</evidence>
<dbReference type="AlphaFoldDB" id="A0A5N7IUH5"/>
<keyword evidence="7 8" id="KW-0961">Cell wall biogenesis/degradation</keyword>
<feature type="binding site" evidence="8">
    <location>
        <position position="183"/>
    </location>
    <ligand>
        <name>UDP-N-acetyl-alpha-D-muramoyl-L-alanyl-D-glutamate</name>
        <dbReference type="ChEBI" id="CHEBI:83900"/>
    </ligand>
</feature>
<evidence type="ECO:0000259" key="11">
    <source>
        <dbReference type="Pfam" id="PF02875"/>
    </source>
</evidence>
<protein>
    <recommendedName>
        <fullName evidence="8">UDP-N-acetylmuramoyl-L-alanyl-D-glutamate--2,6-diaminopimelate ligase</fullName>
        <ecNumber evidence="8">6.3.2.13</ecNumber>
    </recommendedName>
    <alternativeName>
        <fullName evidence="8">Meso-A2pm-adding enzyme</fullName>
    </alternativeName>
    <alternativeName>
        <fullName evidence="8">Meso-diaminopimelate-adding enzyme</fullName>
    </alternativeName>
    <alternativeName>
        <fullName evidence="8">UDP-MurNAc-L-Ala-D-Glu:meso-diaminopimelate ligase</fullName>
    </alternativeName>
    <alternativeName>
        <fullName evidence="8">UDP-MurNAc-tripeptide synthetase</fullName>
    </alternativeName>
    <alternativeName>
        <fullName evidence="8">UDP-N-acetylmuramyl-tripeptide synthetase</fullName>
    </alternativeName>
</protein>
<dbReference type="Gene3D" id="3.40.1190.10">
    <property type="entry name" value="Mur-like, catalytic domain"/>
    <property type="match status" value="1"/>
</dbReference>
<comment type="pathway">
    <text evidence="1 8 9">Cell wall biogenesis; peptidoglycan biosynthesis.</text>
</comment>
<dbReference type="GO" id="GO:0005737">
    <property type="term" value="C:cytoplasm"/>
    <property type="evidence" value="ECO:0007669"/>
    <property type="project" value="UniProtKB-SubCell"/>
</dbReference>
<dbReference type="SUPFAM" id="SSF53244">
    <property type="entry name" value="MurD-like peptide ligases, peptide-binding domain"/>
    <property type="match status" value="1"/>
</dbReference>
<comment type="PTM">
    <text evidence="8">Carboxylation is probably crucial for Mg(2+) binding and, consequently, for the gamma-phosphate positioning of ATP.</text>
</comment>
<dbReference type="SUPFAM" id="SSF53623">
    <property type="entry name" value="MurD-like peptide ligases, catalytic domain"/>
    <property type="match status" value="1"/>
</dbReference>
<dbReference type="UniPathway" id="UPA00219"/>
<sequence>MELNLILKYIDYDILQGNLNINVNEIFYDSSDVTESSLFLALKGKKNDGHNFIEDAYNKGAKVFIVDESIAEYPKNSTVIKVANTREIAPIIASNYYGAPSTSFKLIGITGTNGKTSVTSMLEHVLTYMNINNGSVGTLGSKINKQNIKAKKTTPTTPEAFDLQRVFSLMMANKVAVTAIEASSMALVQHRVDSCDFDLAIFTNLTQDHLDDHGNMENYKKAKLKLFTMSRCSIINNDDSIAQEVIATAKSVVSKIITYSINNEADFRAKDLELNATGVKYKIVYNNQEKNVVVPIPCKFTIYNSLATLVTCITLGYKIDEIIEALSTINTISGRLQTITSKKGYSVIVDYAHTPDALEKVLKSTKEFTTGKTILVFGCGGNRDSTKRKIMGEIAGKYADYTYITSDNPRFENSKLICDEIESGLKGISVSYEVEIDRKKAIKKAIKKANLNDLIIIAGKGNETYQIINDTKYHFSDVEIVESFIDD</sequence>
<dbReference type="Gene3D" id="3.90.190.20">
    <property type="entry name" value="Mur ligase, C-terminal domain"/>
    <property type="match status" value="1"/>
</dbReference>
<comment type="function">
    <text evidence="8">Catalyzes the addition of meso-diaminopimelic acid to the nucleotide precursor UDP-N-acetylmuramoyl-L-alanyl-D-glutamate (UMAG) in the biosynthesis of bacterial cell-wall peptidoglycan.</text>
</comment>
<dbReference type="InterPro" id="IPR004101">
    <property type="entry name" value="Mur_ligase_C"/>
</dbReference>
<evidence type="ECO:0000256" key="9">
    <source>
        <dbReference type="RuleBase" id="RU004135"/>
    </source>
</evidence>
<feature type="domain" description="Mur ligase C-terminal" evidence="11">
    <location>
        <begin position="334"/>
        <end position="461"/>
    </location>
</feature>
<dbReference type="Pfam" id="PF08245">
    <property type="entry name" value="Mur_ligase_M"/>
    <property type="match status" value="1"/>
</dbReference>
<evidence type="ECO:0000256" key="2">
    <source>
        <dbReference type="ARBA" id="ARBA00005898"/>
    </source>
</evidence>
<dbReference type="GO" id="GO:0008765">
    <property type="term" value="F:UDP-N-acetylmuramoylalanyl-D-glutamate-2,6-diaminopimelate ligase activity"/>
    <property type="evidence" value="ECO:0007669"/>
    <property type="project" value="UniProtKB-UniRule"/>
</dbReference>
<evidence type="ECO:0000256" key="1">
    <source>
        <dbReference type="ARBA" id="ARBA00004752"/>
    </source>
</evidence>
<dbReference type="InterPro" id="IPR013221">
    <property type="entry name" value="Mur_ligase_cen"/>
</dbReference>
<dbReference type="GO" id="GO:0005524">
    <property type="term" value="F:ATP binding"/>
    <property type="evidence" value="ECO:0007669"/>
    <property type="project" value="UniProtKB-UniRule"/>
</dbReference>
<dbReference type="InterPro" id="IPR035911">
    <property type="entry name" value="MurE/MurF_N"/>
</dbReference>
<evidence type="ECO:0000256" key="6">
    <source>
        <dbReference type="ARBA" id="ARBA00023306"/>
    </source>
</evidence>
<feature type="modified residue" description="N6-carboxylysine" evidence="8">
    <location>
        <position position="223"/>
    </location>
</feature>
<evidence type="ECO:0000259" key="12">
    <source>
        <dbReference type="Pfam" id="PF08245"/>
    </source>
</evidence>